<accession>A0A016WDB6</accession>
<evidence type="ECO:0000256" key="1">
    <source>
        <dbReference type="ARBA" id="ARBA00022690"/>
    </source>
</evidence>
<evidence type="ECO:0000313" key="7">
    <source>
        <dbReference type="Proteomes" id="UP000024635"/>
    </source>
</evidence>
<evidence type="ECO:0000256" key="4">
    <source>
        <dbReference type="SAM" id="Phobius"/>
    </source>
</evidence>
<proteinExistence type="predicted"/>
<dbReference type="Gene3D" id="2.10.25.10">
    <property type="entry name" value="Laminin"/>
    <property type="match status" value="1"/>
</dbReference>
<dbReference type="SUPFAM" id="SSF57567">
    <property type="entry name" value="Serine protease inhibitors"/>
    <property type="match status" value="1"/>
</dbReference>
<dbReference type="Proteomes" id="UP000024635">
    <property type="component" value="Unassembled WGS sequence"/>
</dbReference>
<keyword evidence="4" id="KW-1133">Transmembrane helix</keyword>
<protein>
    <recommendedName>
        <fullName evidence="5">TIL domain-containing protein</fullName>
    </recommendedName>
</protein>
<organism evidence="6 7">
    <name type="scientific">Ancylostoma ceylanicum</name>
    <dbReference type="NCBI Taxonomy" id="53326"/>
    <lineage>
        <taxon>Eukaryota</taxon>
        <taxon>Metazoa</taxon>
        <taxon>Ecdysozoa</taxon>
        <taxon>Nematoda</taxon>
        <taxon>Chromadorea</taxon>
        <taxon>Rhabditida</taxon>
        <taxon>Rhabditina</taxon>
        <taxon>Rhabditomorpha</taxon>
        <taxon>Strongyloidea</taxon>
        <taxon>Ancylostomatidae</taxon>
        <taxon>Ancylostomatinae</taxon>
        <taxon>Ancylostoma</taxon>
    </lineage>
</organism>
<dbReference type="CDD" id="cd19941">
    <property type="entry name" value="TIL"/>
    <property type="match status" value="1"/>
</dbReference>
<dbReference type="EMBL" id="JARK01000362">
    <property type="protein sequence ID" value="EYC37839.1"/>
    <property type="molecule type" value="Genomic_DNA"/>
</dbReference>
<dbReference type="InterPro" id="IPR002919">
    <property type="entry name" value="TIL_dom"/>
</dbReference>
<keyword evidence="7" id="KW-1185">Reference proteome</keyword>
<gene>
    <name evidence="6" type="primary">Acey_s0762.g2139</name>
    <name evidence="6" type="ORF">Y032_0762g2139</name>
</gene>
<dbReference type="OrthoDB" id="5912264at2759"/>
<evidence type="ECO:0000256" key="2">
    <source>
        <dbReference type="ARBA" id="ARBA00022900"/>
    </source>
</evidence>
<feature type="transmembrane region" description="Helical" evidence="4">
    <location>
        <begin position="15"/>
        <end position="34"/>
    </location>
</feature>
<evidence type="ECO:0000313" key="6">
    <source>
        <dbReference type="EMBL" id="EYC37839.1"/>
    </source>
</evidence>
<keyword evidence="4" id="KW-0812">Transmembrane</keyword>
<dbReference type="PANTHER" id="PTHR23259">
    <property type="entry name" value="RIDDLE"/>
    <property type="match status" value="1"/>
</dbReference>
<dbReference type="InterPro" id="IPR036084">
    <property type="entry name" value="Ser_inhib-like_sf"/>
</dbReference>
<dbReference type="AlphaFoldDB" id="A0A016WDB6"/>
<dbReference type="PANTHER" id="PTHR23259:SF70">
    <property type="entry name" value="ACCESSORY GLAND PROTEIN ACP62F-RELATED"/>
    <property type="match status" value="1"/>
</dbReference>
<name>A0A016WDB6_9BILA</name>
<keyword evidence="1" id="KW-0646">Protease inhibitor</keyword>
<feature type="domain" description="TIL" evidence="5">
    <location>
        <begin position="41"/>
        <end position="94"/>
    </location>
</feature>
<evidence type="ECO:0000259" key="5">
    <source>
        <dbReference type="Pfam" id="PF01826"/>
    </source>
</evidence>
<dbReference type="InterPro" id="IPR051368">
    <property type="entry name" value="SerProtInhib-TIL_Domain"/>
</dbReference>
<evidence type="ECO:0000256" key="3">
    <source>
        <dbReference type="ARBA" id="ARBA00023157"/>
    </source>
</evidence>
<keyword evidence="3" id="KW-1015">Disulfide bond</keyword>
<keyword evidence="2" id="KW-0722">Serine protease inhibitor</keyword>
<dbReference type="Pfam" id="PF01826">
    <property type="entry name" value="TIL"/>
    <property type="match status" value="1"/>
</dbReference>
<sequence length="94" mass="10156">MFSVVHPFTSNSSSIYTMNSALVLAIACSLIGFAREQDFKCPENEEFFGCFNGCEPTCKHPDIGCLAVCGAGGCTCKKGYLRNDNGKCVPRDKC</sequence>
<keyword evidence="4" id="KW-0472">Membrane</keyword>
<dbReference type="GO" id="GO:0004867">
    <property type="term" value="F:serine-type endopeptidase inhibitor activity"/>
    <property type="evidence" value="ECO:0007669"/>
    <property type="project" value="UniProtKB-KW"/>
</dbReference>
<comment type="caution">
    <text evidence="6">The sequence shown here is derived from an EMBL/GenBank/DDBJ whole genome shotgun (WGS) entry which is preliminary data.</text>
</comment>
<reference evidence="7" key="1">
    <citation type="journal article" date="2015" name="Nat. Genet.">
        <title>The genome and transcriptome of the zoonotic hookworm Ancylostoma ceylanicum identify infection-specific gene families.</title>
        <authorList>
            <person name="Schwarz E.M."/>
            <person name="Hu Y."/>
            <person name="Antoshechkin I."/>
            <person name="Miller M.M."/>
            <person name="Sternberg P.W."/>
            <person name="Aroian R.V."/>
        </authorList>
    </citation>
    <scope>NUCLEOTIDE SEQUENCE</scope>
    <source>
        <strain evidence="7">HY135</strain>
    </source>
</reference>